<keyword evidence="3 7" id="KW-0812">Transmembrane</keyword>
<evidence type="ECO:0000313" key="9">
    <source>
        <dbReference type="EMBL" id="KEF53459.1"/>
    </source>
</evidence>
<dbReference type="GeneID" id="25285338"/>
<feature type="transmembrane region" description="Helical" evidence="7">
    <location>
        <begin position="265"/>
        <end position="289"/>
    </location>
</feature>
<feature type="transmembrane region" description="Helical" evidence="7">
    <location>
        <begin position="189"/>
        <end position="212"/>
    </location>
</feature>
<feature type="domain" description="Major facilitator superfamily (MFS) profile" evidence="8">
    <location>
        <begin position="92"/>
        <end position="509"/>
    </location>
</feature>
<feature type="transmembrane region" description="Helical" evidence="7">
    <location>
        <begin position="418"/>
        <end position="439"/>
    </location>
</feature>
<keyword evidence="2" id="KW-0813">Transport</keyword>
<comment type="caution">
    <text evidence="9">The sequence shown here is derived from an EMBL/GenBank/DDBJ whole genome shotgun (WGS) entry which is preliminary data.</text>
</comment>
<dbReference type="InterPro" id="IPR020846">
    <property type="entry name" value="MFS_dom"/>
</dbReference>
<dbReference type="GO" id="GO:0016020">
    <property type="term" value="C:membrane"/>
    <property type="evidence" value="ECO:0007669"/>
    <property type="project" value="UniProtKB-SubCell"/>
</dbReference>
<accession>A0A072P016</accession>
<dbReference type="HOGENOM" id="CLU_001265_0_0_1"/>
<comment type="subcellular location">
    <subcellularLocation>
        <location evidence="1">Membrane</location>
        <topology evidence="1">Multi-pass membrane protein</topology>
    </subcellularLocation>
</comment>
<feature type="transmembrane region" description="Helical" evidence="7">
    <location>
        <begin position="326"/>
        <end position="347"/>
    </location>
</feature>
<evidence type="ECO:0000313" key="10">
    <source>
        <dbReference type="Proteomes" id="UP000027920"/>
    </source>
</evidence>
<dbReference type="Proteomes" id="UP000027920">
    <property type="component" value="Unassembled WGS sequence"/>
</dbReference>
<dbReference type="OrthoDB" id="2985014at2759"/>
<dbReference type="EMBL" id="AMGV01000013">
    <property type="protein sequence ID" value="KEF53459.1"/>
    <property type="molecule type" value="Genomic_DNA"/>
</dbReference>
<feature type="transmembrane region" description="Helical" evidence="7">
    <location>
        <begin position="451"/>
        <end position="472"/>
    </location>
</feature>
<feature type="transmembrane region" description="Helical" evidence="7">
    <location>
        <begin position="224"/>
        <end position="245"/>
    </location>
</feature>
<dbReference type="InterPro" id="IPR011701">
    <property type="entry name" value="MFS"/>
</dbReference>
<keyword evidence="5 7" id="KW-0472">Membrane</keyword>
<feature type="transmembrane region" description="Helical" evidence="7">
    <location>
        <begin position="393"/>
        <end position="412"/>
    </location>
</feature>
<evidence type="ECO:0000256" key="3">
    <source>
        <dbReference type="ARBA" id="ARBA00022692"/>
    </source>
</evidence>
<dbReference type="Pfam" id="PF07690">
    <property type="entry name" value="MFS_1"/>
    <property type="match status" value="1"/>
</dbReference>
<keyword evidence="10" id="KW-1185">Reference proteome</keyword>
<feature type="compositionally biased region" description="Low complexity" evidence="6">
    <location>
        <begin position="28"/>
        <end position="37"/>
    </location>
</feature>
<feature type="transmembrane region" description="Helical" evidence="7">
    <location>
        <begin position="367"/>
        <end position="386"/>
    </location>
</feature>
<dbReference type="RefSeq" id="XP_013256049.1">
    <property type="nucleotide sequence ID" value="XM_013400595.1"/>
</dbReference>
<evidence type="ECO:0000256" key="6">
    <source>
        <dbReference type="SAM" id="MobiDB-lite"/>
    </source>
</evidence>
<dbReference type="AlphaFoldDB" id="A0A072P016"/>
<evidence type="ECO:0000256" key="1">
    <source>
        <dbReference type="ARBA" id="ARBA00004141"/>
    </source>
</evidence>
<organism evidence="9 10">
    <name type="scientific">Exophiala aquamarina CBS 119918</name>
    <dbReference type="NCBI Taxonomy" id="1182545"/>
    <lineage>
        <taxon>Eukaryota</taxon>
        <taxon>Fungi</taxon>
        <taxon>Dikarya</taxon>
        <taxon>Ascomycota</taxon>
        <taxon>Pezizomycotina</taxon>
        <taxon>Eurotiomycetes</taxon>
        <taxon>Chaetothyriomycetidae</taxon>
        <taxon>Chaetothyriales</taxon>
        <taxon>Herpotrichiellaceae</taxon>
        <taxon>Exophiala</taxon>
    </lineage>
</organism>
<evidence type="ECO:0000259" key="8">
    <source>
        <dbReference type="PROSITE" id="PS50850"/>
    </source>
</evidence>
<dbReference type="PANTHER" id="PTHR43791">
    <property type="entry name" value="PERMEASE-RELATED"/>
    <property type="match status" value="1"/>
</dbReference>
<reference evidence="9 10" key="1">
    <citation type="submission" date="2013-03" db="EMBL/GenBank/DDBJ databases">
        <title>The Genome Sequence of Exophiala aquamarina CBS 119918.</title>
        <authorList>
            <consortium name="The Broad Institute Genomics Platform"/>
            <person name="Cuomo C."/>
            <person name="de Hoog S."/>
            <person name="Gorbushina A."/>
            <person name="Walker B."/>
            <person name="Young S.K."/>
            <person name="Zeng Q."/>
            <person name="Gargeya S."/>
            <person name="Fitzgerald M."/>
            <person name="Haas B."/>
            <person name="Abouelleil A."/>
            <person name="Allen A.W."/>
            <person name="Alvarado L."/>
            <person name="Arachchi H.M."/>
            <person name="Berlin A.M."/>
            <person name="Chapman S.B."/>
            <person name="Gainer-Dewar J."/>
            <person name="Goldberg J."/>
            <person name="Griggs A."/>
            <person name="Gujja S."/>
            <person name="Hansen M."/>
            <person name="Howarth C."/>
            <person name="Imamovic A."/>
            <person name="Ireland A."/>
            <person name="Larimer J."/>
            <person name="McCowan C."/>
            <person name="Murphy C."/>
            <person name="Pearson M."/>
            <person name="Poon T.W."/>
            <person name="Priest M."/>
            <person name="Roberts A."/>
            <person name="Saif S."/>
            <person name="Shea T."/>
            <person name="Sisk P."/>
            <person name="Sykes S."/>
            <person name="Wortman J."/>
            <person name="Nusbaum C."/>
            <person name="Birren B."/>
        </authorList>
    </citation>
    <scope>NUCLEOTIDE SEQUENCE [LARGE SCALE GENOMIC DNA]</scope>
    <source>
        <strain evidence="9 10">CBS 119918</strain>
    </source>
</reference>
<dbReference type="GO" id="GO:0022857">
    <property type="term" value="F:transmembrane transporter activity"/>
    <property type="evidence" value="ECO:0007669"/>
    <property type="project" value="InterPro"/>
</dbReference>
<dbReference type="PANTHER" id="PTHR43791:SF51">
    <property type="entry name" value="MAJOR FACILITATOR SUPERFAMILY (MFS) PROFILE DOMAIN-CONTAINING PROTEIN"/>
    <property type="match status" value="1"/>
</dbReference>
<dbReference type="PROSITE" id="PS50850">
    <property type="entry name" value="MFS"/>
    <property type="match status" value="1"/>
</dbReference>
<dbReference type="InterPro" id="IPR036259">
    <property type="entry name" value="MFS_trans_sf"/>
</dbReference>
<name>A0A072P016_9EURO</name>
<dbReference type="VEuPathDB" id="FungiDB:A1O9_10434"/>
<gene>
    <name evidence="9" type="ORF">A1O9_10434</name>
</gene>
<keyword evidence="4 7" id="KW-1133">Transmembrane helix</keyword>
<proteinExistence type="predicted"/>
<feature type="region of interest" description="Disordered" evidence="6">
    <location>
        <begin position="1"/>
        <end position="42"/>
    </location>
</feature>
<sequence length="543" mass="60214">MSSTPVASKPEGAGLGSNGKDPEKSRISPVVEFPSESSSEELHFAARKDELLPAQEDEKRQIVGYDAALMRARAVLSSVEEKKLLRRIDWHLIPLLSIMYMVKSVDAINVSNARIMDMGTPRNIMTELSMTANQYNWVVTSYYIPYILAEAPSNLIVKWMSPSRFQARIMISWGIVLCCHAALKNRQGLYVVRAFLGLLEAGLWPGTMLHLCYWYRPDELAPRIVLVTLLGNFSTVISGVLAFAFNGVTAGGLSGWKWLILSEGIFTILLGIAVLLFLPDFAATASWLSDKEKAFITARLPINAPRSSEDDFNWQEFLATLKDKKLWLFLLCWAFYTIGTTGLSFYQPTVIANLGFTSIGQAQLLNIPSAFFAVAFTIIFGIFANTGRIPQPLIPLGFMIVIEACYVVLYTFPNTGGVYAATILAGGLSTAWYTMMWPWRVQTTEGATGSAFAISFANSYGQIGGAIGAHLFNSRFAPKYATSFGIAMGFIGMAIIMNIITWRFTYRVDVETRRLKRKRIEAAKRNEALLDDVDIHAGEKSRA</sequence>
<evidence type="ECO:0000256" key="2">
    <source>
        <dbReference type="ARBA" id="ARBA00022448"/>
    </source>
</evidence>
<evidence type="ECO:0000256" key="7">
    <source>
        <dbReference type="SAM" id="Phobius"/>
    </source>
</evidence>
<dbReference type="Gene3D" id="1.20.1250.20">
    <property type="entry name" value="MFS general substrate transporter like domains"/>
    <property type="match status" value="2"/>
</dbReference>
<protein>
    <recommendedName>
        <fullName evidence="8">Major facilitator superfamily (MFS) profile domain-containing protein</fullName>
    </recommendedName>
</protein>
<evidence type="ECO:0000256" key="4">
    <source>
        <dbReference type="ARBA" id="ARBA00022989"/>
    </source>
</evidence>
<feature type="transmembrane region" description="Helical" evidence="7">
    <location>
        <begin position="484"/>
        <end position="506"/>
    </location>
</feature>
<evidence type="ECO:0000256" key="5">
    <source>
        <dbReference type="ARBA" id="ARBA00023136"/>
    </source>
</evidence>
<dbReference type="SUPFAM" id="SSF103473">
    <property type="entry name" value="MFS general substrate transporter"/>
    <property type="match status" value="1"/>
</dbReference>